<dbReference type="GO" id="GO:0005096">
    <property type="term" value="F:GTPase activator activity"/>
    <property type="evidence" value="ECO:0007669"/>
    <property type="project" value="TreeGrafter"/>
</dbReference>
<organism evidence="2 3">
    <name type="scientific">Heligmosomoides polygyrus</name>
    <name type="common">Parasitic roundworm</name>
    <dbReference type="NCBI Taxonomy" id="6339"/>
    <lineage>
        <taxon>Eukaryota</taxon>
        <taxon>Metazoa</taxon>
        <taxon>Ecdysozoa</taxon>
        <taxon>Nematoda</taxon>
        <taxon>Chromadorea</taxon>
        <taxon>Rhabditida</taxon>
        <taxon>Rhabditina</taxon>
        <taxon>Rhabditomorpha</taxon>
        <taxon>Strongyloidea</taxon>
        <taxon>Heligmosomidae</taxon>
        <taxon>Heligmosomoides</taxon>
    </lineage>
</organism>
<evidence type="ECO:0000313" key="3">
    <source>
        <dbReference type="WBParaSite" id="HPBE_0000096601-mRNA-1"/>
    </source>
</evidence>
<reference evidence="3" key="2">
    <citation type="submission" date="2019-09" db="UniProtKB">
        <authorList>
            <consortium name="WormBaseParasite"/>
        </authorList>
    </citation>
    <scope>IDENTIFICATION</scope>
</reference>
<dbReference type="EMBL" id="UZAH01000901">
    <property type="protein sequence ID" value="VDO19349.1"/>
    <property type="molecule type" value="Genomic_DNA"/>
</dbReference>
<dbReference type="GO" id="GO:0007266">
    <property type="term" value="P:Rho protein signal transduction"/>
    <property type="evidence" value="ECO:0007669"/>
    <property type="project" value="TreeGrafter"/>
</dbReference>
<protein>
    <submittedName>
        <fullName evidence="3">Rho-GAP domain-containing protein</fullName>
    </submittedName>
</protein>
<keyword evidence="2" id="KW-1185">Reference proteome</keyword>
<gene>
    <name evidence="1" type="ORF">HPBE_LOCUS967</name>
</gene>
<proteinExistence type="predicted"/>
<dbReference type="GO" id="GO:0005829">
    <property type="term" value="C:cytosol"/>
    <property type="evidence" value="ECO:0007669"/>
    <property type="project" value="TreeGrafter"/>
</dbReference>
<dbReference type="GO" id="GO:0008361">
    <property type="term" value="P:regulation of cell size"/>
    <property type="evidence" value="ECO:0007669"/>
    <property type="project" value="TreeGrafter"/>
</dbReference>
<dbReference type="WBParaSite" id="HPBE_0000096601-mRNA-1">
    <property type="protein sequence ID" value="HPBE_0000096601-mRNA-1"/>
    <property type="gene ID" value="HPBE_0000096601"/>
</dbReference>
<dbReference type="InterPro" id="IPR027417">
    <property type="entry name" value="P-loop_NTPase"/>
</dbReference>
<accession>A0A3P7TGW7</accession>
<dbReference type="GO" id="GO:0050770">
    <property type="term" value="P:regulation of axonogenesis"/>
    <property type="evidence" value="ECO:0007669"/>
    <property type="project" value="TreeGrafter"/>
</dbReference>
<accession>A0A183F474</accession>
<name>A0A183F474_HELPZ</name>
<dbReference type="AlphaFoldDB" id="A0A183F474"/>
<dbReference type="Proteomes" id="UP000050761">
    <property type="component" value="Unassembled WGS sequence"/>
</dbReference>
<dbReference type="PANTHER" id="PTHR46005:SF4">
    <property type="entry name" value="RHO GTPASE-ACTIVATING PROTEIN 190"/>
    <property type="match status" value="1"/>
</dbReference>
<evidence type="ECO:0000313" key="2">
    <source>
        <dbReference type="Proteomes" id="UP000050761"/>
    </source>
</evidence>
<dbReference type="SUPFAM" id="SSF52540">
    <property type="entry name" value="P-loop containing nucleoside triphosphate hydrolases"/>
    <property type="match status" value="1"/>
</dbReference>
<sequence length="377" mass="43051">MDTITTDFGGSPVINNDHWLYWGERHVNLDDTSGSVTIRVIEQTEFLDDETYEPIAGPSTSEPYAKRCCQIRLESRDKLMYIQKEQLGLEAEFDQHVLPDGKCTVDAFIFVFDAGRTEGRTFESQCSSSYAILTNVIKTKKPVVVALSQMDNADDEARKALHSLLGRKDLKASHIPVVEVSALMNVNVDELFVVAACAALRSKLRLKVLPFSDAVKMVTERNRDVRLVSERFLDRQPDYSNFVRVYGAATAKRVYETHVNEAREHWMAARLRALLPNLPRVFATLLDKSDVAHLNWSAANHLIHSHPLFDEFFQPLGQLGKQLDPLPSDYENRMSQSTLVDHRIPAEILLRHEARQAFEVYKVRDLREFVSYFLQLL</sequence>
<evidence type="ECO:0000313" key="1">
    <source>
        <dbReference type="EMBL" id="VDO19349.1"/>
    </source>
</evidence>
<reference evidence="1 2" key="1">
    <citation type="submission" date="2018-11" db="EMBL/GenBank/DDBJ databases">
        <authorList>
            <consortium name="Pathogen Informatics"/>
        </authorList>
    </citation>
    <scope>NUCLEOTIDE SEQUENCE [LARGE SCALE GENOMIC DNA]</scope>
</reference>
<dbReference type="OrthoDB" id="9994905at2759"/>
<dbReference type="CDD" id="cd00882">
    <property type="entry name" value="Ras_like_GTPase"/>
    <property type="match status" value="1"/>
</dbReference>
<dbReference type="Gene3D" id="3.40.50.300">
    <property type="entry name" value="P-loop containing nucleotide triphosphate hydrolases"/>
    <property type="match status" value="1"/>
</dbReference>
<dbReference type="PANTHER" id="PTHR46005">
    <property type="entry name" value="RHO GTPASE-ACTIVATING PROTEIN 190"/>
    <property type="match status" value="1"/>
</dbReference>
<dbReference type="InterPro" id="IPR051978">
    <property type="entry name" value="Rho-GAP_domain"/>
</dbReference>